<dbReference type="GO" id="GO:0003677">
    <property type="term" value="F:DNA binding"/>
    <property type="evidence" value="ECO:0007669"/>
    <property type="project" value="UniProtKB-UniRule"/>
</dbReference>
<dbReference type="CDD" id="cd16442">
    <property type="entry name" value="BPL"/>
    <property type="match status" value="1"/>
</dbReference>
<dbReference type="PROSITE" id="PS51733">
    <property type="entry name" value="BPL_LPL_CATALYTIC"/>
    <property type="match status" value="1"/>
</dbReference>
<accession>A0A511RKD9</accession>
<evidence type="ECO:0000256" key="4">
    <source>
        <dbReference type="ARBA" id="ARBA00023267"/>
    </source>
</evidence>
<dbReference type="SUPFAM" id="SSF46785">
    <property type="entry name" value="Winged helix' DNA-binding domain"/>
    <property type="match status" value="1"/>
</dbReference>
<keyword evidence="3 5" id="KW-0067">ATP-binding</keyword>
<name>A0A511RKD9_9DEIN</name>
<dbReference type="Pfam" id="PF03099">
    <property type="entry name" value="BPL_LplA_LipB"/>
    <property type="match status" value="1"/>
</dbReference>
<dbReference type="InterPro" id="IPR030855">
    <property type="entry name" value="Bifunct_BirA"/>
</dbReference>
<dbReference type="InterPro" id="IPR013196">
    <property type="entry name" value="HTH_11"/>
</dbReference>
<dbReference type="GO" id="GO:0005737">
    <property type="term" value="C:cytoplasm"/>
    <property type="evidence" value="ECO:0007669"/>
    <property type="project" value="TreeGrafter"/>
</dbReference>
<dbReference type="Pfam" id="PF08279">
    <property type="entry name" value="HTH_11"/>
    <property type="match status" value="1"/>
</dbReference>
<dbReference type="AlphaFoldDB" id="A0A511RKD9"/>
<dbReference type="GO" id="GO:0006355">
    <property type="term" value="P:regulation of DNA-templated transcription"/>
    <property type="evidence" value="ECO:0007669"/>
    <property type="project" value="UniProtKB-UniRule"/>
</dbReference>
<dbReference type="InterPro" id="IPR008988">
    <property type="entry name" value="Transcriptional_repressor_C"/>
</dbReference>
<evidence type="ECO:0000256" key="3">
    <source>
        <dbReference type="ARBA" id="ARBA00022840"/>
    </source>
</evidence>
<dbReference type="InterPro" id="IPR036390">
    <property type="entry name" value="WH_DNA-bd_sf"/>
</dbReference>
<keyword evidence="4 5" id="KW-0092">Biotin</keyword>
<dbReference type="Proteomes" id="UP000321827">
    <property type="component" value="Unassembled WGS sequence"/>
</dbReference>
<gene>
    <name evidence="5 7" type="primary">birA</name>
    <name evidence="7" type="ORF">ODE01S_15440</name>
</gene>
<dbReference type="PROSITE" id="PS00519">
    <property type="entry name" value="HTH_ASNC_1"/>
    <property type="match status" value="1"/>
</dbReference>
<feature type="domain" description="BPL/LPL catalytic" evidence="6">
    <location>
        <begin position="65"/>
        <end position="244"/>
    </location>
</feature>
<comment type="function">
    <text evidence="5">Acts both as a biotin--[acetyl-CoA-carboxylase] ligase and a repressor.</text>
</comment>
<comment type="caution">
    <text evidence="7">The sequence shown here is derived from an EMBL/GenBank/DDBJ whole genome shotgun (WGS) entry which is preliminary data.</text>
</comment>
<keyword evidence="5" id="KW-0238">DNA-binding</keyword>
<comment type="similarity">
    <text evidence="5">Belongs to the biotin--protein ligase family.</text>
</comment>
<dbReference type="GO" id="GO:0004077">
    <property type="term" value="F:biotin--[biotin carboxyl-carrier protein] ligase activity"/>
    <property type="evidence" value="ECO:0007669"/>
    <property type="project" value="UniProtKB-UniRule"/>
</dbReference>
<feature type="DNA-binding region" description="H-T-H motif" evidence="5">
    <location>
        <begin position="23"/>
        <end position="42"/>
    </location>
</feature>
<evidence type="ECO:0000256" key="5">
    <source>
        <dbReference type="HAMAP-Rule" id="MF_00978"/>
    </source>
</evidence>
<proteinExistence type="inferred from homology"/>
<dbReference type="InterPro" id="IPR019885">
    <property type="entry name" value="Tscrpt_reg_HTH_AsnC-type_CS"/>
</dbReference>
<dbReference type="InterPro" id="IPR004408">
    <property type="entry name" value="Biotin_CoA_COase_ligase"/>
</dbReference>
<feature type="binding site" evidence="5">
    <location>
        <position position="114"/>
    </location>
    <ligand>
        <name>biotin</name>
        <dbReference type="ChEBI" id="CHEBI:57586"/>
    </ligand>
</feature>
<sequence length="310" mass="32979">MRYWLTMRPDALLLELDEAFTSGEALARRLGVSRVAVHKRVQRLQQAGYPVESGPRGYRLRPGAPAPRPLLRRYAGPLLDEVVYLAETTSTQDAARELAEAGAAEGALAVAERQTAGRGRRGRTWLSPTGGLYFSLVLRPELPLVALPLVSLAAGVALAEAAGVGGLKWPNDLLAPDGRKLAGVLVEADLRGEEVRYLVLGVGVNLEPPGLEGAAGLAEFGAAARADVLARFLAALEPLYLALPDPEPVRTAWRARSVTLGRSVRVHTPAGPKEGTAVDLEEDGSLVLKTPRGKRTRVSAGDVEWIGGFV</sequence>
<reference evidence="7 8" key="1">
    <citation type="submission" date="2019-07" db="EMBL/GenBank/DDBJ databases">
        <title>Whole genome shotgun sequence of Oceanithermus desulfurans NBRC 100063.</title>
        <authorList>
            <person name="Hosoyama A."/>
            <person name="Uohara A."/>
            <person name="Ohji S."/>
            <person name="Ichikawa N."/>
        </authorList>
    </citation>
    <scope>NUCLEOTIDE SEQUENCE [LARGE SCALE GENOMIC DNA]</scope>
    <source>
        <strain evidence="7 8">NBRC 100063</strain>
    </source>
</reference>
<evidence type="ECO:0000313" key="7">
    <source>
        <dbReference type="EMBL" id="GEM90110.1"/>
    </source>
</evidence>
<dbReference type="Gene3D" id="3.30.930.10">
    <property type="entry name" value="Bira Bifunctional Protein, Domain 2"/>
    <property type="match status" value="1"/>
</dbReference>
<evidence type="ECO:0000256" key="1">
    <source>
        <dbReference type="ARBA" id="ARBA00022598"/>
    </source>
</evidence>
<dbReference type="Gene3D" id="2.30.30.100">
    <property type="match status" value="1"/>
</dbReference>
<keyword evidence="2 5" id="KW-0547">Nucleotide-binding</keyword>
<feature type="binding site" evidence="5">
    <location>
        <begin position="118"/>
        <end position="120"/>
    </location>
    <ligand>
        <name>biotin</name>
        <dbReference type="ChEBI" id="CHEBI:57586"/>
    </ligand>
</feature>
<dbReference type="SUPFAM" id="SSF55681">
    <property type="entry name" value="Class II aaRS and biotin synthetases"/>
    <property type="match status" value="1"/>
</dbReference>
<dbReference type="HAMAP" id="MF_00978">
    <property type="entry name" value="Bifunct_BirA"/>
    <property type="match status" value="1"/>
</dbReference>
<comment type="catalytic activity">
    <reaction evidence="5">
        <text>biotin + L-lysyl-[protein] + ATP = N(6)-biotinyl-L-lysyl-[protein] + AMP + diphosphate + H(+)</text>
        <dbReference type="Rhea" id="RHEA:11756"/>
        <dbReference type="Rhea" id="RHEA-COMP:9752"/>
        <dbReference type="Rhea" id="RHEA-COMP:10505"/>
        <dbReference type="ChEBI" id="CHEBI:15378"/>
        <dbReference type="ChEBI" id="CHEBI:29969"/>
        <dbReference type="ChEBI" id="CHEBI:30616"/>
        <dbReference type="ChEBI" id="CHEBI:33019"/>
        <dbReference type="ChEBI" id="CHEBI:57586"/>
        <dbReference type="ChEBI" id="CHEBI:83144"/>
        <dbReference type="ChEBI" id="CHEBI:456215"/>
        <dbReference type="EC" id="6.3.4.15"/>
    </reaction>
</comment>
<dbReference type="Pfam" id="PF02237">
    <property type="entry name" value="BPL_C"/>
    <property type="match status" value="1"/>
</dbReference>
<protein>
    <recommendedName>
        <fullName evidence="5">Bifunctional ligase/repressor BirA</fullName>
    </recommendedName>
    <alternativeName>
        <fullName evidence="5">Biotin--[acetyl-CoA-carboxylase] ligase</fullName>
        <ecNumber evidence="5">6.3.4.15</ecNumber>
    </alternativeName>
    <alternativeName>
        <fullName evidence="5">Biotin--protein ligase</fullName>
    </alternativeName>
    <alternativeName>
        <fullName evidence="5">Biotin-[acetyl-CoA carboxylase] synthetase</fullName>
    </alternativeName>
</protein>
<dbReference type="InterPro" id="IPR045864">
    <property type="entry name" value="aa-tRNA-synth_II/BPL/LPL"/>
</dbReference>
<dbReference type="NCBIfam" id="TIGR00121">
    <property type="entry name" value="birA_ligase"/>
    <property type="match status" value="1"/>
</dbReference>
<dbReference type="InterPro" id="IPR004143">
    <property type="entry name" value="BPL_LPL_catalytic"/>
</dbReference>
<dbReference type="PANTHER" id="PTHR12835">
    <property type="entry name" value="BIOTIN PROTEIN LIGASE"/>
    <property type="match status" value="1"/>
</dbReference>
<evidence type="ECO:0000256" key="2">
    <source>
        <dbReference type="ARBA" id="ARBA00022741"/>
    </source>
</evidence>
<dbReference type="OrthoDB" id="9807064at2"/>
<dbReference type="EMBL" id="BJXN01000009">
    <property type="protein sequence ID" value="GEM90110.1"/>
    <property type="molecule type" value="Genomic_DNA"/>
</dbReference>
<keyword evidence="5" id="KW-0805">Transcription regulation</keyword>
<evidence type="ECO:0000313" key="8">
    <source>
        <dbReference type="Proteomes" id="UP000321827"/>
    </source>
</evidence>
<comment type="caution">
    <text evidence="5">Lacks conserved residue(s) required for the propagation of feature annotation.</text>
</comment>
<keyword evidence="5" id="KW-0678">Repressor</keyword>
<dbReference type="PANTHER" id="PTHR12835:SF5">
    <property type="entry name" value="BIOTIN--PROTEIN LIGASE"/>
    <property type="match status" value="1"/>
</dbReference>
<keyword evidence="1 5" id="KW-0436">Ligase</keyword>
<keyword evidence="5" id="KW-0804">Transcription</keyword>
<dbReference type="GO" id="GO:0005524">
    <property type="term" value="F:ATP binding"/>
    <property type="evidence" value="ECO:0007669"/>
    <property type="project" value="UniProtKB-UniRule"/>
</dbReference>
<dbReference type="SUPFAM" id="SSF50037">
    <property type="entry name" value="C-terminal domain of transcriptional repressors"/>
    <property type="match status" value="1"/>
</dbReference>
<dbReference type="Gene3D" id="1.10.10.10">
    <property type="entry name" value="Winged helix-like DNA-binding domain superfamily/Winged helix DNA-binding domain"/>
    <property type="match status" value="1"/>
</dbReference>
<dbReference type="InterPro" id="IPR003142">
    <property type="entry name" value="BPL_C"/>
</dbReference>
<dbReference type="InterPro" id="IPR036388">
    <property type="entry name" value="WH-like_DNA-bd_sf"/>
</dbReference>
<organism evidence="7 8">
    <name type="scientific">Oceanithermus desulfurans NBRC 100063</name>
    <dbReference type="NCBI Taxonomy" id="1227550"/>
    <lineage>
        <taxon>Bacteria</taxon>
        <taxon>Thermotogati</taxon>
        <taxon>Deinococcota</taxon>
        <taxon>Deinococci</taxon>
        <taxon>Thermales</taxon>
        <taxon>Thermaceae</taxon>
        <taxon>Oceanithermus</taxon>
    </lineage>
</organism>
<evidence type="ECO:0000259" key="6">
    <source>
        <dbReference type="PROSITE" id="PS51733"/>
    </source>
</evidence>
<dbReference type="EC" id="6.3.4.15" evidence="5"/>